<feature type="domain" description="S1 motif" evidence="12">
    <location>
        <begin position="677"/>
        <end position="756"/>
    </location>
</feature>
<dbReference type="GO" id="GO:0042134">
    <property type="term" value="F:rRNA primary transcript binding"/>
    <property type="evidence" value="ECO:0007669"/>
    <property type="project" value="EnsemblFungi"/>
</dbReference>
<dbReference type="CDD" id="cd05698">
    <property type="entry name" value="S1_Rrp5_repeat_hs6_sc5"/>
    <property type="match status" value="1"/>
</dbReference>
<dbReference type="GO" id="GO:0034512">
    <property type="term" value="F:box C/D sno(s)RNA binding"/>
    <property type="evidence" value="ECO:0007669"/>
    <property type="project" value="EnsemblFungi"/>
</dbReference>
<dbReference type="Proteomes" id="UP000006310">
    <property type="component" value="Chromosome 10"/>
</dbReference>
<accession>J7S9U1</accession>
<dbReference type="EMBL" id="HE978323">
    <property type="protein sequence ID" value="CCK72299.1"/>
    <property type="molecule type" value="Genomic_DNA"/>
</dbReference>
<comment type="subcellular location">
    <subcellularLocation>
        <location evidence="1">Nucleus</location>
        <location evidence="1">Nucleolus</location>
    </subcellularLocation>
</comment>
<dbReference type="SMART" id="SM00316">
    <property type="entry name" value="S1"/>
    <property type="match status" value="12"/>
</dbReference>
<protein>
    <recommendedName>
        <fullName evidence="7">mRNA 3'-end-processing protein RNA14</fullName>
    </recommendedName>
    <alternativeName>
        <fullName evidence="10">Ribosomal RNA-processing protein 5</fullName>
    </alternativeName>
    <alternativeName>
        <fullName evidence="9">rRNA biogenesis protein RRP5</fullName>
    </alternativeName>
</protein>
<dbReference type="GO" id="GO:0000464">
    <property type="term" value="P:endonucleolytic cleavage in ITS1 upstream of 5.8S rRNA from tricistronic rRNA transcript (SSU-rRNA, 5.8S rRNA, LSU-rRNA)"/>
    <property type="evidence" value="ECO:0007669"/>
    <property type="project" value="EnsemblFungi"/>
</dbReference>
<dbReference type="InterPro" id="IPR003107">
    <property type="entry name" value="HAT"/>
</dbReference>
<dbReference type="CDD" id="cd05702">
    <property type="entry name" value="S1_Rrp5_repeat_hs11_sc8"/>
    <property type="match status" value="1"/>
</dbReference>
<dbReference type="InterPro" id="IPR048059">
    <property type="entry name" value="Rrp5_S1_rpt_hs1_sc1"/>
</dbReference>
<sequence length="1704" mass="190011">MSSGSKRKRSEESPLTREDGTIQPSNSALVSTTEEISFPRGGASALSPLELKQVANEAASDVLFGNNKTSTEVSRPKKKKKTSIKDKDAAGELNEDAALEDEKLSVVHHISFRSLKVGSSLIGQVSEINKNDICVTFSDGISGFVNLTHISEQFTHILEELDENMDSDEEKESEYESDNEKAAEAKELPDLKNYFKLGQWLRCNVLTNNALTTKSKNNKKRRIELTIEPSYVNTFTEEDLVKSAPVQCSVKSVEDHGATLDVGVVGITGFISKKDIGSSLGLLPGAVFLGNVYKQTERVVNINLDFSSKKNKITQISNVDALVPGMSLDLLCKAITPSGIVGKCFGLVNGFISSAHLGVFKEDDMKHKFAIGSNIQCRVLATLINNESEKVALLSLIPNIERLEPTLKCTEAFEAFPIGYNFETTKVKGRDSEYLYLAVDDDRVGRVHKSRIGELDSTDNLKAKVMGYDIVDNMYELATDPKILALKYVRSKDIKIGELLTTCIVNAVSEKGIELKIFNGQFVATVSPLHISDTRLVYPERKFKIGGKVKARILNVDNRGRIYATMKKSLVNLEQDETPIISSYEIAKTAKEKNEKTLATVEVFRKTGCIVSFFGGVRGFLPNAEISEVFVKKPEQHLRLGQTVVVRLLKVDAEDSRILATCKVSNAQAQEQKETIEQLVPGRSMINVTVVEKTKDALIIEMDKVELRGVLQVGHLSDSRIEQNRADFKKIAIGTHLRGLVIDKETRTQVFNMTLKKSLIEAAEKEELPTSYSDIKAVSKDTPLCGYVKSISDKGLFIAFNGKFVGLVLPSYAVESRDVDISKTFFINQSVSAYLLRSDDENERFLLTLKAPKIESKKKEPASDEVTNPIDNSIKKLSDYTIGKIVKGTIKAVKKNQLNIILADDLHGRIDVSEVYDNYSDILNTKAPLSQFKNGSIIEAKIVGNHDIKSHKFLPITHQIKKGTVLELSIKPSVLSSEDNRPLSLKDISIGDELVGFVNNYSLNFLWLTISPILKAKLSMFDLTEDGLELSKNIEDNFPLGSAIPVKVTAIDSTHEFATVTGRSHVVKDFDSIAVNDVIPARIGKIFENFLLLDLGNSITGLVFATDALDSFSTSLNEAYGDKVNRIVSAKVVAIDKKNKKINLSLRSEASKVPTVTSYSDLKQGDIVHGLVKTVNDKGIFVYLSRTVEAFVPISKLSDAYLKDWKKFYKPMQHVIGKVVKSEDDKHILITLRESEVNGDLKVLKNYDDIKVGEVFKGSVKNITDFGVFIKLDNTANVTGLAHISEIADSTPNDISSLFGPGDKVKAIVLKTNSAKKQLSLSLKASHFTKEETDEEKDEDQIATVNFDDADSEVDVDSDIENEPEKMKLTSMSTDGLSLSSGFDWTTSILDQARESESESEDEEDNFMESKKHKHKRRDRIVQDKTIDINTRAPESVGDFERLIMGNPNSSVVWMNYIAFQLQLSEVEKAREIAERALKTINFREETEKLNIWIAMLNLENTFGTPDTLDDIFKRACQYMDSYTMHNKLLSIYQMSDKTEAAATLFKATAKKFGSEKVSIWIAWSEFLLANGEEDGARNILSNALKALPKRHHVEVVRRFAQLEFSKGDSERGRSLFEGLLADAPKRIDIWNVYIDQESKAGDKQKVDALYERVFSRKITKKQAKFFFNKWLQFEETAGDEKMIDYVKAKASEYVDSHFTNKKE</sequence>
<dbReference type="InterPro" id="IPR003029">
    <property type="entry name" value="S1_domain"/>
</dbReference>
<feature type="region of interest" description="Disordered" evidence="11">
    <location>
        <begin position="1392"/>
        <end position="1415"/>
    </location>
</feature>
<dbReference type="Pfam" id="PF00575">
    <property type="entry name" value="S1"/>
    <property type="match status" value="3"/>
</dbReference>
<evidence type="ECO:0000256" key="3">
    <source>
        <dbReference type="ARBA" id="ARBA00022552"/>
    </source>
</evidence>
<dbReference type="PANTHER" id="PTHR23270:SF10">
    <property type="entry name" value="PROTEIN RRP5 HOMOLOG"/>
    <property type="match status" value="1"/>
</dbReference>
<feature type="compositionally biased region" description="Polar residues" evidence="11">
    <location>
        <begin position="22"/>
        <end position="35"/>
    </location>
</feature>
<keyword evidence="3" id="KW-0698">rRNA processing</keyword>
<evidence type="ECO:0000256" key="11">
    <source>
        <dbReference type="SAM" id="MobiDB-lite"/>
    </source>
</evidence>
<feature type="domain" description="S1 motif" evidence="12">
    <location>
        <begin position="1165"/>
        <end position="1233"/>
    </location>
</feature>
<evidence type="ECO:0000256" key="4">
    <source>
        <dbReference type="ARBA" id="ARBA00022553"/>
    </source>
</evidence>
<dbReference type="Gene3D" id="1.25.40.10">
    <property type="entry name" value="Tetratricopeptide repeat domain"/>
    <property type="match status" value="1"/>
</dbReference>
<feature type="domain" description="S1 motif" evidence="12">
    <location>
        <begin position="991"/>
        <end position="1063"/>
    </location>
</feature>
<feature type="domain" description="S1 motif" evidence="12">
    <location>
        <begin position="497"/>
        <end position="567"/>
    </location>
</feature>
<evidence type="ECO:0000256" key="5">
    <source>
        <dbReference type="ARBA" id="ARBA00022737"/>
    </source>
</evidence>
<dbReference type="FunFam" id="2.40.50.140:FF:000196">
    <property type="entry name" value="rRNA biogenesis protein RRP5"/>
    <property type="match status" value="1"/>
</dbReference>
<feature type="compositionally biased region" description="Basic and acidic residues" evidence="11">
    <location>
        <begin position="9"/>
        <end position="20"/>
    </location>
</feature>
<evidence type="ECO:0000256" key="9">
    <source>
        <dbReference type="ARBA" id="ARBA00073619"/>
    </source>
</evidence>
<dbReference type="eggNOG" id="KOG1070">
    <property type="taxonomic scope" value="Eukaryota"/>
</dbReference>
<gene>
    <name evidence="13" type="primary">KNAG0J02180</name>
    <name evidence="13" type="ordered locus">KNAG_0J02180</name>
</gene>
<dbReference type="GO" id="GO:0034463">
    <property type="term" value="P:90S preribosome assembly"/>
    <property type="evidence" value="ECO:0007669"/>
    <property type="project" value="EnsemblFungi"/>
</dbReference>
<evidence type="ECO:0000313" key="14">
    <source>
        <dbReference type="Proteomes" id="UP000006310"/>
    </source>
</evidence>
<dbReference type="FunFam" id="2.40.50.140:FF:000155">
    <property type="entry name" value="rRNA biogenesis protein RRP5"/>
    <property type="match status" value="1"/>
</dbReference>
<dbReference type="GO" id="GO:0000480">
    <property type="term" value="P:endonucleolytic cleavage in 5'-ETS of tricistronic rRNA transcript (SSU-rRNA, 5.8S rRNA, LSU-rRNA)"/>
    <property type="evidence" value="ECO:0007669"/>
    <property type="project" value="EnsemblFungi"/>
</dbReference>
<evidence type="ECO:0000256" key="1">
    <source>
        <dbReference type="ARBA" id="ARBA00004604"/>
    </source>
</evidence>
<dbReference type="GO" id="GO:0000472">
    <property type="term" value="P:endonucleolytic cleavage to generate mature 5'-end of SSU-rRNA from (SSU-rRNA, 5.8S rRNA, LSU-rRNA)"/>
    <property type="evidence" value="ECO:0007669"/>
    <property type="project" value="EnsemblFungi"/>
</dbReference>
<reference evidence="13 14" key="1">
    <citation type="journal article" date="2011" name="Proc. Natl. Acad. Sci. U.S.A.">
        <title>Evolutionary erosion of yeast sex chromosomes by mating-type switching accidents.</title>
        <authorList>
            <person name="Gordon J.L."/>
            <person name="Armisen D."/>
            <person name="Proux-Wera E."/>
            <person name="Oheigeartaigh S.S."/>
            <person name="Byrne K.P."/>
            <person name="Wolfe K.H."/>
        </authorList>
    </citation>
    <scope>NUCLEOTIDE SEQUENCE [LARGE SCALE GENOMIC DNA]</scope>
    <source>
        <strain evidence="14">ATCC MYA-139 / BCRC 22969 / CBS 8797 / CCRC 22969 / KCTC 17520 / NBRC 10181 / NCYC 3082</strain>
    </source>
</reference>
<dbReference type="GO" id="GO:0034513">
    <property type="term" value="F:box H/ACA snoRNA binding"/>
    <property type="evidence" value="ECO:0007669"/>
    <property type="project" value="EnsemblFungi"/>
</dbReference>
<feature type="domain" description="S1 motif" evidence="12">
    <location>
        <begin position="781"/>
        <end position="850"/>
    </location>
</feature>
<evidence type="ECO:0000313" key="13">
    <source>
        <dbReference type="EMBL" id="CCK72299.1"/>
    </source>
</evidence>
<dbReference type="GO" id="GO:0008266">
    <property type="term" value="F:poly(U) RNA binding"/>
    <property type="evidence" value="ECO:0007669"/>
    <property type="project" value="EnsemblFungi"/>
</dbReference>
<dbReference type="HOGENOM" id="CLU_000845_0_0_1"/>
<keyword evidence="14" id="KW-1185">Reference proteome</keyword>
<keyword evidence="6" id="KW-0539">Nucleus</keyword>
<dbReference type="PANTHER" id="PTHR23270">
    <property type="entry name" value="PROGRAMMED CELL DEATH PROTEIN 11 PRE-RRNA PROCESSING PROTEIN RRP5"/>
    <property type="match status" value="1"/>
</dbReference>
<name>J7S9U1_HUIN7</name>
<dbReference type="SUPFAM" id="SSF48452">
    <property type="entry name" value="TPR-like"/>
    <property type="match status" value="1"/>
</dbReference>
<feature type="domain" description="S1 motif" evidence="12">
    <location>
        <begin position="1076"/>
        <end position="1147"/>
    </location>
</feature>
<evidence type="ECO:0000256" key="6">
    <source>
        <dbReference type="ARBA" id="ARBA00023242"/>
    </source>
</evidence>
<feature type="region of interest" description="Disordered" evidence="11">
    <location>
        <begin position="63"/>
        <end position="87"/>
    </location>
</feature>
<evidence type="ECO:0000259" key="12">
    <source>
        <dbReference type="PROSITE" id="PS50126"/>
    </source>
</evidence>
<dbReference type="CDD" id="cd05693">
    <property type="entry name" value="S1_Rrp5_repeat_hs1_sc1"/>
    <property type="match status" value="1"/>
</dbReference>
<dbReference type="InterPro" id="IPR045209">
    <property type="entry name" value="Rrp5"/>
</dbReference>
<dbReference type="InterPro" id="IPR011990">
    <property type="entry name" value="TPR-like_helical_dom_sf"/>
</dbReference>
<dbReference type="InterPro" id="IPR048058">
    <property type="entry name" value="Rrp5_S1_rpt_hs11_sc8"/>
</dbReference>
<evidence type="ECO:0000256" key="2">
    <source>
        <dbReference type="ARBA" id="ARBA00022517"/>
    </source>
</evidence>
<dbReference type="InterPro" id="IPR008847">
    <property type="entry name" value="Suf"/>
</dbReference>
<dbReference type="GO" id="GO:0000447">
    <property type="term" value="P:endonucleolytic cleavage in ITS1 to separate SSU-rRNA from 5.8S rRNA and LSU-rRNA from tricistronic rRNA transcript (SSU-rRNA, 5.8S rRNA, LSU-rRNA)"/>
    <property type="evidence" value="ECO:0007669"/>
    <property type="project" value="EnsemblFungi"/>
</dbReference>
<keyword evidence="2" id="KW-0690">Ribosome biogenesis</keyword>
<dbReference type="GO" id="GO:0034511">
    <property type="term" value="F:U3 snoRNA binding"/>
    <property type="evidence" value="ECO:0007669"/>
    <property type="project" value="EnsemblFungi"/>
</dbReference>
<dbReference type="GO" id="GO:0032040">
    <property type="term" value="C:small-subunit processome"/>
    <property type="evidence" value="ECO:0007669"/>
    <property type="project" value="EnsemblFungi"/>
</dbReference>
<comment type="function">
    <text evidence="8">Involved in the biogenesis of rRNA. Required for the formation of 18S and 5.8S rRNA.</text>
</comment>
<dbReference type="Gene3D" id="2.40.50.140">
    <property type="entry name" value="Nucleic acid-binding proteins"/>
    <property type="match status" value="9"/>
</dbReference>
<evidence type="ECO:0000256" key="8">
    <source>
        <dbReference type="ARBA" id="ARBA00055575"/>
    </source>
</evidence>
<reference evidence="14" key="2">
    <citation type="submission" date="2012-08" db="EMBL/GenBank/DDBJ databases">
        <title>Genome sequence of Kazachstania naganishii.</title>
        <authorList>
            <person name="Gordon J.L."/>
            <person name="Armisen D."/>
            <person name="Proux-Wera E."/>
            <person name="OhEigeartaigh S.S."/>
            <person name="Byrne K.P."/>
            <person name="Wolfe K.H."/>
        </authorList>
    </citation>
    <scope>NUCLEOTIDE SEQUENCE [LARGE SCALE GENOMIC DNA]</scope>
    <source>
        <strain evidence="14">ATCC MYA-139 / BCRC 22969 / CBS 8797 / CCRC 22969 / KCTC 17520 / NBRC 10181 / NCYC 3082</strain>
    </source>
</reference>
<dbReference type="RefSeq" id="XP_022466544.1">
    <property type="nucleotide sequence ID" value="XM_022610226.1"/>
</dbReference>
<dbReference type="GeneID" id="34528054"/>
<proteinExistence type="predicted"/>
<dbReference type="FunFam" id="1.25.40.10:FF:000065">
    <property type="entry name" value="Programmed cell death 11"/>
    <property type="match status" value="1"/>
</dbReference>
<feature type="compositionally biased region" description="Acidic residues" evidence="11">
    <location>
        <begin position="164"/>
        <end position="177"/>
    </location>
</feature>
<dbReference type="OrthoDB" id="412781at2759"/>
<feature type="domain" description="S1 motif" evidence="12">
    <location>
        <begin position="883"/>
        <end position="959"/>
    </location>
</feature>
<dbReference type="OMA" id="GQYLRAY"/>
<organism evidence="13 14">
    <name type="scientific">Huiozyma naganishii (strain ATCC MYA-139 / BCRC 22969 / CBS 8797 / KCTC 17520 / NBRC 10181 / NCYC 3082 / Yp74L-3)</name>
    <name type="common">Yeast</name>
    <name type="synonym">Kazachstania naganishii</name>
    <dbReference type="NCBI Taxonomy" id="1071383"/>
    <lineage>
        <taxon>Eukaryota</taxon>
        <taxon>Fungi</taxon>
        <taxon>Dikarya</taxon>
        <taxon>Ascomycota</taxon>
        <taxon>Saccharomycotina</taxon>
        <taxon>Saccharomycetes</taxon>
        <taxon>Saccharomycetales</taxon>
        <taxon>Saccharomycetaceae</taxon>
        <taxon>Huiozyma</taxon>
    </lineage>
</organism>
<keyword evidence="4" id="KW-0597">Phosphoprotein</keyword>
<dbReference type="SMART" id="SM00386">
    <property type="entry name" value="HAT"/>
    <property type="match status" value="6"/>
</dbReference>
<dbReference type="FunFam" id="2.40.50.140:FF:000159">
    <property type="entry name" value="rRNA biogenesis protein rrp5"/>
    <property type="match status" value="1"/>
</dbReference>
<feature type="region of interest" description="Disordered" evidence="11">
    <location>
        <begin position="164"/>
        <end position="183"/>
    </location>
</feature>
<feature type="domain" description="S1 motif" evidence="12">
    <location>
        <begin position="118"/>
        <end position="228"/>
    </location>
</feature>
<feature type="region of interest" description="Disordered" evidence="11">
    <location>
        <begin position="1"/>
        <end position="37"/>
    </location>
</feature>
<dbReference type="InterPro" id="IPR012340">
    <property type="entry name" value="NA-bd_OB-fold"/>
</dbReference>
<evidence type="ECO:0000256" key="7">
    <source>
        <dbReference type="ARBA" id="ARBA00026188"/>
    </source>
</evidence>
<evidence type="ECO:0000256" key="10">
    <source>
        <dbReference type="ARBA" id="ARBA00076674"/>
    </source>
</evidence>
<dbReference type="CDD" id="cd05703">
    <property type="entry name" value="S1_Rrp5_repeat_hs12_sc9"/>
    <property type="match status" value="1"/>
</dbReference>
<dbReference type="SUPFAM" id="SSF50249">
    <property type="entry name" value="Nucleic acid-binding proteins"/>
    <property type="match status" value="9"/>
</dbReference>
<dbReference type="KEGG" id="kng:KNAG_0J02180"/>
<dbReference type="Pfam" id="PF05843">
    <property type="entry name" value="Suf"/>
    <property type="match status" value="1"/>
</dbReference>
<keyword evidence="5" id="KW-0677">Repeat</keyword>
<feature type="domain" description="S1 motif" evidence="12">
    <location>
        <begin position="594"/>
        <end position="663"/>
    </location>
</feature>
<feature type="compositionally biased region" description="Acidic residues" evidence="11">
    <location>
        <begin position="1398"/>
        <end position="1407"/>
    </location>
</feature>
<dbReference type="PROSITE" id="PS50126">
    <property type="entry name" value="S1"/>
    <property type="match status" value="10"/>
</dbReference>
<dbReference type="STRING" id="1071383.J7S9U1"/>
<feature type="domain" description="S1 motif" evidence="12">
    <location>
        <begin position="1253"/>
        <end position="1324"/>
    </location>
</feature>